<evidence type="ECO:0000313" key="3">
    <source>
        <dbReference type="Proteomes" id="UP001302949"/>
    </source>
</evidence>
<keyword evidence="1" id="KW-0472">Membrane</keyword>
<proteinExistence type="predicted"/>
<keyword evidence="1" id="KW-1133">Transmembrane helix</keyword>
<evidence type="ECO:0008006" key="4">
    <source>
        <dbReference type="Google" id="ProtNLM"/>
    </source>
</evidence>
<evidence type="ECO:0000313" key="2">
    <source>
        <dbReference type="EMBL" id="MEA5139872.1"/>
    </source>
</evidence>
<evidence type="ECO:0000256" key="1">
    <source>
        <dbReference type="SAM" id="Phobius"/>
    </source>
</evidence>
<reference evidence="2 3" key="1">
    <citation type="submission" date="2023-12" db="EMBL/GenBank/DDBJ databases">
        <title>Novel species of the genus Arcicella isolated from rivers.</title>
        <authorList>
            <person name="Lu H."/>
        </authorList>
    </citation>
    <scope>NUCLEOTIDE SEQUENCE [LARGE SCALE GENOMIC DNA]</scope>
    <source>
        <strain evidence="2 3">KCTC 23307</strain>
    </source>
</reference>
<comment type="caution">
    <text evidence="2">The sequence shown here is derived from an EMBL/GenBank/DDBJ whole genome shotgun (WGS) entry which is preliminary data.</text>
</comment>
<feature type="transmembrane region" description="Helical" evidence="1">
    <location>
        <begin position="6"/>
        <end position="23"/>
    </location>
</feature>
<dbReference type="EMBL" id="JAYFUM010000012">
    <property type="protein sequence ID" value="MEA5139872.1"/>
    <property type="molecule type" value="Genomic_DNA"/>
</dbReference>
<dbReference type="Proteomes" id="UP001302949">
    <property type="component" value="Unassembled WGS sequence"/>
</dbReference>
<keyword evidence="1" id="KW-0812">Transmembrane</keyword>
<keyword evidence="3" id="KW-1185">Reference proteome</keyword>
<protein>
    <recommendedName>
        <fullName evidence="4">Lipoprotein</fullName>
    </recommendedName>
</protein>
<accession>A0ABU5QBC6</accession>
<sequence>MNKNILPAYIAIIAVTFALPSCISNKKYRELDGSKMRLNESFKRSQLEVRDLRARTQTMTDQLATQEQKYESYMNEVRSIRSSYKQDSVRMQNLMSLVDLKVEEFTAYKIETQKKIFGYENEIVKLNTHIRKQDKVIQVLSFKIVKERKQFVAQKKEIINRYERKIKNLATIKSSNGV</sequence>
<dbReference type="RefSeq" id="WP_323297031.1">
    <property type="nucleotide sequence ID" value="NZ_JAYFUM010000012.1"/>
</dbReference>
<gene>
    <name evidence="2" type="ORF">VB248_12040</name>
</gene>
<name>A0ABU5QBC6_9BACT</name>
<organism evidence="2 3">
    <name type="scientific">Arcicella rigui</name>
    <dbReference type="NCBI Taxonomy" id="797020"/>
    <lineage>
        <taxon>Bacteria</taxon>
        <taxon>Pseudomonadati</taxon>
        <taxon>Bacteroidota</taxon>
        <taxon>Cytophagia</taxon>
        <taxon>Cytophagales</taxon>
        <taxon>Flectobacillaceae</taxon>
        <taxon>Arcicella</taxon>
    </lineage>
</organism>